<keyword evidence="3" id="KW-1185">Reference proteome</keyword>
<dbReference type="InterPro" id="IPR036397">
    <property type="entry name" value="RNaseH_sf"/>
</dbReference>
<dbReference type="AlphaFoldDB" id="A0A9N9K7V3"/>
<evidence type="ECO:0000259" key="1">
    <source>
        <dbReference type="Pfam" id="PF01498"/>
    </source>
</evidence>
<dbReference type="InterPro" id="IPR009057">
    <property type="entry name" value="Homeodomain-like_sf"/>
</dbReference>
<feature type="domain" description="Transposase Tc1-like" evidence="1">
    <location>
        <begin position="69"/>
        <end position="139"/>
    </location>
</feature>
<dbReference type="Gene3D" id="3.30.420.10">
    <property type="entry name" value="Ribonuclease H-like superfamily/Ribonuclease H"/>
    <property type="match status" value="1"/>
</dbReference>
<dbReference type="Gene3D" id="1.10.10.10">
    <property type="entry name" value="Winged helix-like DNA-binding domain superfamily/Winged helix DNA-binding domain"/>
    <property type="match status" value="1"/>
</dbReference>
<dbReference type="Pfam" id="PF01498">
    <property type="entry name" value="HTH_Tnp_Tc3_2"/>
    <property type="match status" value="1"/>
</dbReference>
<dbReference type="GO" id="GO:0015074">
    <property type="term" value="P:DNA integration"/>
    <property type="evidence" value="ECO:0007669"/>
    <property type="project" value="InterPro"/>
</dbReference>
<dbReference type="InterPro" id="IPR036388">
    <property type="entry name" value="WH-like_DNA-bd_sf"/>
</dbReference>
<name>A0A9N9K7V3_9GLOM</name>
<dbReference type="GO" id="GO:0006313">
    <property type="term" value="P:DNA transposition"/>
    <property type="evidence" value="ECO:0007669"/>
    <property type="project" value="InterPro"/>
</dbReference>
<sequence>MAPSKQETQRQTILHFWRQGICNASKIYSLTNIPLKTIYRNLKKIKETGNVKHKGGNGRIRKITPAASRAIGQYIRRQPSLSAKSLASKLEDIGVNASRLTVSRHLTNLGYQNALPFCTPMLTSIHKEKRIEWVQKHKDDDWKKTLFSDETSFQLFRNTIKHWYKNARP</sequence>
<reference evidence="2" key="1">
    <citation type="submission" date="2021-06" db="EMBL/GenBank/DDBJ databases">
        <authorList>
            <person name="Kallberg Y."/>
            <person name="Tangrot J."/>
            <person name="Rosling A."/>
        </authorList>
    </citation>
    <scope>NUCLEOTIDE SEQUENCE</scope>
    <source>
        <strain evidence="2">MA453B</strain>
    </source>
</reference>
<accession>A0A9N9K7V3</accession>
<dbReference type="EMBL" id="CAJVPY010048873">
    <property type="protein sequence ID" value="CAG8812489.1"/>
    <property type="molecule type" value="Genomic_DNA"/>
</dbReference>
<dbReference type="GO" id="GO:0003677">
    <property type="term" value="F:DNA binding"/>
    <property type="evidence" value="ECO:0007669"/>
    <property type="project" value="InterPro"/>
</dbReference>
<evidence type="ECO:0000313" key="2">
    <source>
        <dbReference type="EMBL" id="CAG8812489.1"/>
    </source>
</evidence>
<proteinExistence type="predicted"/>
<protein>
    <submittedName>
        <fullName evidence="2">14155_t:CDS:1</fullName>
    </submittedName>
</protein>
<dbReference type="InterPro" id="IPR002492">
    <property type="entry name" value="Transposase_Tc1-like"/>
</dbReference>
<comment type="caution">
    <text evidence="2">The sequence shown here is derived from an EMBL/GenBank/DDBJ whole genome shotgun (WGS) entry which is preliminary data.</text>
</comment>
<gene>
    <name evidence="2" type="ORF">DERYTH_LOCUS25635</name>
</gene>
<evidence type="ECO:0000313" key="3">
    <source>
        <dbReference type="Proteomes" id="UP000789405"/>
    </source>
</evidence>
<dbReference type="SUPFAM" id="SSF46689">
    <property type="entry name" value="Homeodomain-like"/>
    <property type="match status" value="1"/>
</dbReference>
<organism evidence="2 3">
    <name type="scientific">Dentiscutata erythropus</name>
    <dbReference type="NCBI Taxonomy" id="1348616"/>
    <lineage>
        <taxon>Eukaryota</taxon>
        <taxon>Fungi</taxon>
        <taxon>Fungi incertae sedis</taxon>
        <taxon>Mucoromycota</taxon>
        <taxon>Glomeromycotina</taxon>
        <taxon>Glomeromycetes</taxon>
        <taxon>Diversisporales</taxon>
        <taxon>Gigasporaceae</taxon>
        <taxon>Dentiscutata</taxon>
    </lineage>
</organism>
<dbReference type="Proteomes" id="UP000789405">
    <property type="component" value="Unassembled WGS sequence"/>
</dbReference>
<feature type="non-terminal residue" evidence="2">
    <location>
        <position position="169"/>
    </location>
</feature>
<dbReference type="OrthoDB" id="2432376at2759"/>